<dbReference type="InterPro" id="IPR052169">
    <property type="entry name" value="CW_Biosynth-Accessory"/>
</dbReference>
<evidence type="ECO:0000313" key="3">
    <source>
        <dbReference type="EMBL" id="BCU80909.1"/>
    </source>
</evidence>
<dbReference type="CDD" id="cd07381">
    <property type="entry name" value="MPP_CapA"/>
    <property type="match status" value="1"/>
</dbReference>
<dbReference type="Pfam" id="PF09587">
    <property type="entry name" value="PGA_cap"/>
    <property type="match status" value="1"/>
</dbReference>
<evidence type="ECO:0000313" key="4">
    <source>
        <dbReference type="Proteomes" id="UP000677436"/>
    </source>
</evidence>
<dbReference type="SMART" id="SM00854">
    <property type="entry name" value="PGA_cap"/>
    <property type="match status" value="1"/>
</dbReference>
<dbReference type="PANTHER" id="PTHR33393">
    <property type="entry name" value="POLYGLUTAMINE SYNTHESIS ACCESSORY PROTEIN RV0574C-RELATED"/>
    <property type="match status" value="1"/>
</dbReference>
<protein>
    <submittedName>
        <fullName evidence="3">PGA biosynthesis protein CapA</fullName>
    </submittedName>
</protein>
<dbReference type="KEGG" id="pabs:JIR001_06920"/>
<evidence type="ECO:0000259" key="2">
    <source>
        <dbReference type="SMART" id="SM00854"/>
    </source>
</evidence>
<dbReference type="Gene3D" id="3.60.21.10">
    <property type="match status" value="1"/>
</dbReference>
<sequence length="390" mass="44751">MRLTWKQRLLITIKRQKKQALMHTTIATIVCLVLLALLQWWTPVEAASVQKDKRAFVTVTMVGDMMFARNMNIVTNHYGYDYLFQYARPYFQSSDLVTGNFENPIVLKPGYPLAEKFIHLKTGPEAAKVLARMGFDVVNLANNHMKDFGKPGLMDTRKVFRQVGVDTVGAGRDLKSAKQIRYFTINGVKVAVLGISEVLPEGFRAYKDRSGILPADPNIFMPLVAKAKRNADLVLVHIHWGVEYDSHYHPRQRDLAHALADAGADIIIGHHPHVLEPVEVYNNSVIFYSLGNFVFDQGWSRTKETALVQYKLYPDGKARIEIVPMMIRQGQPRPVFGWTNLYRREKIFSEITEEPMYTDQWNQVWKREGDLLVREVDHSRVLKGMKQHGQ</sequence>
<feature type="domain" description="Capsule synthesis protein CapA" evidence="2">
    <location>
        <begin position="58"/>
        <end position="297"/>
    </location>
</feature>
<dbReference type="RefSeq" id="WP_212774213.1">
    <property type="nucleotide sequence ID" value="NZ_AP024601.1"/>
</dbReference>
<keyword evidence="4" id="KW-1185">Reference proteome</keyword>
<reference evidence="3" key="2">
    <citation type="journal article" date="2021" name="Microbiol. Resour. Announc.">
        <title>Complete Genome Sequence of Polycladomyces abyssicola JIR-001T, Isolated from Hemipelagic Sediment in Deep Seawater.</title>
        <authorList>
            <person name="Tsubouchi T."/>
            <person name="Kaneko Y."/>
        </authorList>
    </citation>
    <scope>NUCLEOTIDE SEQUENCE</scope>
    <source>
        <strain evidence="3">JIR-001</strain>
    </source>
</reference>
<dbReference type="PANTHER" id="PTHR33393:SF13">
    <property type="entry name" value="PGA BIOSYNTHESIS PROTEIN CAPA"/>
    <property type="match status" value="1"/>
</dbReference>
<dbReference type="EMBL" id="AP024601">
    <property type="protein sequence ID" value="BCU80909.1"/>
    <property type="molecule type" value="Genomic_DNA"/>
</dbReference>
<proteinExistence type="inferred from homology"/>
<dbReference type="AlphaFoldDB" id="A0A8D5ZJW9"/>
<organism evidence="3 4">
    <name type="scientific">Polycladomyces abyssicola</name>
    <dbReference type="NCBI Taxonomy" id="1125966"/>
    <lineage>
        <taxon>Bacteria</taxon>
        <taxon>Bacillati</taxon>
        <taxon>Bacillota</taxon>
        <taxon>Bacilli</taxon>
        <taxon>Bacillales</taxon>
        <taxon>Thermoactinomycetaceae</taxon>
        <taxon>Polycladomyces</taxon>
    </lineage>
</organism>
<dbReference type="InterPro" id="IPR029052">
    <property type="entry name" value="Metallo-depent_PP-like"/>
</dbReference>
<name>A0A8D5ZJW9_9BACL</name>
<dbReference type="Proteomes" id="UP000677436">
    <property type="component" value="Chromosome"/>
</dbReference>
<evidence type="ECO:0000256" key="1">
    <source>
        <dbReference type="ARBA" id="ARBA00005662"/>
    </source>
</evidence>
<reference evidence="3" key="1">
    <citation type="journal article" date="2013" name="Int. J. Syst. Evol. Microbiol.">
        <title>Polycladomyces abyssicola gen. nov., sp. nov., a thermophilic filamentous bacterium isolated from hemipelagic sediment.</title>
        <authorList>
            <person name="Tsubouchi T."/>
            <person name="Shimane Y."/>
            <person name="Mori K."/>
            <person name="Usui K."/>
            <person name="Hiraki T."/>
            <person name="Tame A."/>
            <person name="Uematsu K."/>
            <person name="Maruyama T."/>
            <person name="Hatada Y."/>
        </authorList>
    </citation>
    <scope>NUCLEOTIDE SEQUENCE</scope>
    <source>
        <strain evidence="3">JIR-001</strain>
    </source>
</reference>
<accession>A0A8D5ZJW9</accession>
<comment type="similarity">
    <text evidence="1">Belongs to the CapA family.</text>
</comment>
<dbReference type="SUPFAM" id="SSF56300">
    <property type="entry name" value="Metallo-dependent phosphatases"/>
    <property type="match status" value="1"/>
</dbReference>
<dbReference type="InterPro" id="IPR019079">
    <property type="entry name" value="Capsule_synth_CapA"/>
</dbReference>
<gene>
    <name evidence="3" type="primary">capA</name>
    <name evidence="3" type="ORF">JIR001_06920</name>
</gene>